<keyword evidence="1 4" id="KW-0238">DNA-binding</keyword>
<dbReference type="AlphaFoldDB" id="A0A9D2GYY9"/>
<evidence type="ECO:0000313" key="4">
    <source>
        <dbReference type="EMBL" id="HIZ91952.1"/>
    </source>
</evidence>
<comment type="caution">
    <text evidence="4">The sequence shown here is derived from an EMBL/GenBank/DDBJ whole genome shotgun (WGS) entry which is preliminary data.</text>
</comment>
<evidence type="ECO:0000256" key="2">
    <source>
        <dbReference type="SAM" id="MobiDB-lite"/>
    </source>
</evidence>
<reference evidence="4" key="2">
    <citation type="submission" date="2021-04" db="EMBL/GenBank/DDBJ databases">
        <authorList>
            <person name="Gilroy R."/>
        </authorList>
    </citation>
    <scope>NUCLEOTIDE SEQUENCE</scope>
    <source>
        <strain evidence="4">CHK118-2852</strain>
    </source>
</reference>
<feature type="domain" description="HU" evidence="3">
    <location>
        <begin position="7"/>
        <end position="119"/>
    </location>
</feature>
<evidence type="ECO:0000256" key="1">
    <source>
        <dbReference type="ARBA" id="ARBA00023125"/>
    </source>
</evidence>
<sequence length="164" mass="17692">MSTIGTLKYRRYQAKSPQDPDAPAKWYARAVQDRTVEFEDFVTHISEHNSPYSRGVIHGVLIDMLACLKELVLDGKSVRLGDLGLFSVGISSKGAETADAWDTSLITGVHLNVRNTKTWSNTELRKSARVTELTVYTGGGTLTDDGTDDDGGSDDGGGQTGTPL</sequence>
<dbReference type="InterPro" id="IPR010992">
    <property type="entry name" value="IHF-like_DNA-bd_dom_sf"/>
</dbReference>
<evidence type="ECO:0000259" key="3">
    <source>
        <dbReference type="Pfam" id="PF18291"/>
    </source>
</evidence>
<protein>
    <submittedName>
        <fullName evidence="4">DNA-binding protein</fullName>
    </submittedName>
</protein>
<evidence type="ECO:0000313" key="5">
    <source>
        <dbReference type="Proteomes" id="UP000824108"/>
    </source>
</evidence>
<dbReference type="SUPFAM" id="SSF47729">
    <property type="entry name" value="IHF-like DNA-binding proteins"/>
    <property type="match status" value="1"/>
</dbReference>
<organism evidence="4 5">
    <name type="scientific">Candidatus Bacteroides merdavium</name>
    <dbReference type="NCBI Taxonomy" id="2838472"/>
    <lineage>
        <taxon>Bacteria</taxon>
        <taxon>Pseudomonadati</taxon>
        <taxon>Bacteroidota</taxon>
        <taxon>Bacteroidia</taxon>
        <taxon>Bacteroidales</taxon>
        <taxon>Bacteroidaceae</taxon>
        <taxon>Bacteroides</taxon>
    </lineage>
</organism>
<dbReference type="GO" id="GO:0003677">
    <property type="term" value="F:DNA binding"/>
    <property type="evidence" value="ECO:0007669"/>
    <property type="project" value="UniProtKB-KW"/>
</dbReference>
<accession>A0A9D2GYY9</accession>
<feature type="compositionally biased region" description="Gly residues" evidence="2">
    <location>
        <begin position="154"/>
        <end position="164"/>
    </location>
</feature>
<dbReference type="Proteomes" id="UP000824108">
    <property type="component" value="Unassembled WGS sequence"/>
</dbReference>
<proteinExistence type="predicted"/>
<gene>
    <name evidence="4" type="ORF">H9807_07550</name>
</gene>
<reference evidence="4" key="1">
    <citation type="journal article" date="2021" name="PeerJ">
        <title>Extensive microbial diversity within the chicken gut microbiome revealed by metagenomics and culture.</title>
        <authorList>
            <person name="Gilroy R."/>
            <person name="Ravi A."/>
            <person name="Getino M."/>
            <person name="Pursley I."/>
            <person name="Horton D.L."/>
            <person name="Alikhan N.F."/>
            <person name="Baker D."/>
            <person name="Gharbi K."/>
            <person name="Hall N."/>
            <person name="Watson M."/>
            <person name="Adriaenssens E.M."/>
            <person name="Foster-Nyarko E."/>
            <person name="Jarju S."/>
            <person name="Secka A."/>
            <person name="Antonio M."/>
            <person name="Oren A."/>
            <person name="Chaudhuri R.R."/>
            <person name="La Ragione R."/>
            <person name="Hildebrand F."/>
            <person name="Pallen M.J."/>
        </authorList>
    </citation>
    <scope>NUCLEOTIDE SEQUENCE</scope>
    <source>
        <strain evidence="4">CHK118-2852</strain>
    </source>
</reference>
<dbReference type="Pfam" id="PF18291">
    <property type="entry name" value="HU-HIG"/>
    <property type="match status" value="1"/>
</dbReference>
<feature type="region of interest" description="Disordered" evidence="2">
    <location>
        <begin position="139"/>
        <end position="164"/>
    </location>
</feature>
<name>A0A9D2GYY9_9BACE</name>
<dbReference type="InterPro" id="IPR041607">
    <property type="entry name" value="HU-HIG"/>
</dbReference>
<dbReference type="EMBL" id="DXAV01000060">
    <property type="protein sequence ID" value="HIZ91952.1"/>
    <property type="molecule type" value="Genomic_DNA"/>
</dbReference>